<name>A0ABP7F0S4_9MICO</name>
<accession>A0ABP7F0S4</accession>
<dbReference type="InterPro" id="IPR000843">
    <property type="entry name" value="HTH_LacI"/>
</dbReference>
<keyword evidence="3" id="KW-0804">Transcription</keyword>
<dbReference type="CDD" id="cd06267">
    <property type="entry name" value="PBP1_LacI_sugar_binding-like"/>
    <property type="match status" value="1"/>
</dbReference>
<dbReference type="InterPro" id="IPR046335">
    <property type="entry name" value="LacI/GalR-like_sensor"/>
</dbReference>
<dbReference type="Proteomes" id="UP001501004">
    <property type="component" value="Unassembled WGS sequence"/>
</dbReference>
<feature type="domain" description="HTH lacI-type" evidence="4">
    <location>
        <begin position="1"/>
        <end position="40"/>
    </location>
</feature>
<dbReference type="PROSITE" id="PS50932">
    <property type="entry name" value="HTH_LACI_2"/>
    <property type="match status" value="1"/>
</dbReference>
<dbReference type="PANTHER" id="PTHR30146">
    <property type="entry name" value="LACI-RELATED TRANSCRIPTIONAL REPRESSOR"/>
    <property type="match status" value="1"/>
</dbReference>
<dbReference type="InterPro" id="IPR028082">
    <property type="entry name" value="Peripla_BP_I"/>
</dbReference>
<keyword evidence="2 5" id="KW-0238">DNA-binding</keyword>
<dbReference type="SMART" id="SM00354">
    <property type="entry name" value="HTH_LACI"/>
    <property type="match status" value="1"/>
</dbReference>
<evidence type="ECO:0000259" key="4">
    <source>
        <dbReference type="PROSITE" id="PS50932"/>
    </source>
</evidence>
<evidence type="ECO:0000256" key="3">
    <source>
        <dbReference type="ARBA" id="ARBA00023163"/>
    </source>
</evidence>
<dbReference type="InterPro" id="IPR010982">
    <property type="entry name" value="Lambda_DNA-bd_dom_sf"/>
</dbReference>
<dbReference type="Gene3D" id="3.40.50.2300">
    <property type="match status" value="2"/>
</dbReference>
<dbReference type="Pfam" id="PF13377">
    <property type="entry name" value="Peripla_BP_3"/>
    <property type="match status" value="1"/>
</dbReference>
<reference evidence="6" key="1">
    <citation type="journal article" date="2019" name="Int. J. Syst. Evol. Microbiol.">
        <title>The Global Catalogue of Microorganisms (GCM) 10K type strain sequencing project: providing services to taxonomists for standard genome sequencing and annotation.</title>
        <authorList>
            <consortium name="The Broad Institute Genomics Platform"/>
            <consortium name="The Broad Institute Genome Sequencing Center for Infectious Disease"/>
            <person name="Wu L."/>
            <person name="Ma J."/>
        </authorList>
    </citation>
    <scope>NUCLEOTIDE SEQUENCE [LARGE SCALE GENOMIC DNA]</scope>
    <source>
        <strain evidence="6">JCM 16949</strain>
    </source>
</reference>
<dbReference type="SUPFAM" id="SSF47413">
    <property type="entry name" value="lambda repressor-like DNA-binding domains"/>
    <property type="match status" value="1"/>
</dbReference>
<evidence type="ECO:0000256" key="1">
    <source>
        <dbReference type="ARBA" id="ARBA00023015"/>
    </source>
</evidence>
<evidence type="ECO:0000256" key="2">
    <source>
        <dbReference type="ARBA" id="ARBA00023125"/>
    </source>
</evidence>
<organism evidence="5 6">
    <name type="scientific">Leifsonella bigeumensis</name>
    <dbReference type="NCBI Taxonomy" id="433643"/>
    <lineage>
        <taxon>Bacteria</taxon>
        <taxon>Bacillati</taxon>
        <taxon>Actinomycetota</taxon>
        <taxon>Actinomycetes</taxon>
        <taxon>Micrococcales</taxon>
        <taxon>Microbacteriaceae</taxon>
        <taxon>Leifsonella</taxon>
    </lineage>
</organism>
<proteinExistence type="predicted"/>
<dbReference type="GO" id="GO:0003677">
    <property type="term" value="F:DNA binding"/>
    <property type="evidence" value="ECO:0007669"/>
    <property type="project" value="UniProtKB-KW"/>
</dbReference>
<keyword evidence="6" id="KW-1185">Reference proteome</keyword>
<dbReference type="SUPFAM" id="SSF53822">
    <property type="entry name" value="Periplasmic binding protein-like I"/>
    <property type="match status" value="1"/>
</dbReference>
<dbReference type="Gene3D" id="1.10.260.40">
    <property type="entry name" value="lambda repressor-like DNA-binding domains"/>
    <property type="match status" value="1"/>
</dbReference>
<evidence type="ECO:0000313" key="6">
    <source>
        <dbReference type="Proteomes" id="UP001501004"/>
    </source>
</evidence>
<protein>
    <submittedName>
        <fullName evidence="5">LacI family DNA-binding transcriptional regulator</fullName>
    </submittedName>
</protein>
<dbReference type="PANTHER" id="PTHR30146:SF109">
    <property type="entry name" value="HTH-TYPE TRANSCRIPTIONAL REGULATOR GALS"/>
    <property type="match status" value="1"/>
</dbReference>
<gene>
    <name evidence="5" type="ORF">GCM10022239_02340</name>
</gene>
<evidence type="ECO:0000313" key="5">
    <source>
        <dbReference type="EMBL" id="GAA3729159.1"/>
    </source>
</evidence>
<dbReference type="CDD" id="cd01392">
    <property type="entry name" value="HTH_LacI"/>
    <property type="match status" value="1"/>
</dbReference>
<dbReference type="Pfam" id="PF00356">
    <property type="entry name" value="LacI"/>
    <property type="match status" value="1"/>
</dbReference>
<comment type="caution">
    <text evidence="5">The sequence shown here is derived from an EMBL/GenBank/DDBJ whole genome shotgun (WGS) entry which is preliminary data.</text>
</comment>
<sequence>MSYVVNRGPRPVAEATRERVLAAMEELNYRPNASARALKLARTYVLGLMMTDITNPYYSEFARIFQDLAYEAGYAVMIANTAHDGAKEIAELKSLLAREVDGIAAYGVREEETLELLASSGVRTVSMDWHLTRDGMPSVVIDDYRATRLAIEHLQGHHHQRIGLIGGTGDRTARQQAWRDAMGPILGRDLEGLAEWGEFSRDGGYHATMRLLDRPDRPSAMFVSSDVQAFGALRAAQVLRLNVPRDVAIVSFDGTVASAYTSPPLTTIQVPYEQVARQCLRKLTDPRDSFEMHTTLDHYLEVRSSCGCNPEP</sequence>
<keyword evidence="1" id="KW-0805">Transcription regulation</keyword>
<dbReference type="EMBL" id="BAABAE010000001">
    <property type="protein sequence ID" value="GAA3729159.1"/>
    <property type="molecule type" value="Genomic_DNA"/>
</dbReference>